<sequence>MFNVLGFREGGVAAAMVEWGALHALWEKWASACVGYSDAGEPLKAAILLNNNCDLEVSASSRHLPVIVEQKGMKLRPTDVRQLIERVKQNNLQTDFFFIDASKYLVTSVHDHWYCARCVNATSPAGKGAIVVQTAAFILVTIYEGSIGAASEAMAATDYLMEQLNRRNL</sequence>
<evidence type="ECO:0008006" key="2">
    <source>
        <dbReference type="Google" id="ProtNLM"/>
    </source>
</evidence>
<dbReference type="InterPro" id="IPR036140">
    <property type="entry name" value="PFN_sf"/>
</dbReference>
<dbReference type="PANTHER" id="PTHR36780:SF1">
    <property type="entry name" value="PROFILIN"/>
    <property type="match status" value="1"/>
</dbReference>
<proteinExistence type="evidence at transcript level"/>
<dbReference type="Pfam" id="PF00235">
    <property type="entry name" value="Profilin"/>
    <property type="match status" value="1"/>
</dbReference>
<dbReference type="SUPFAM" id="SSF55770">
    <property type="entry name" value="Profilin (actin-binding protein)"/>
    <property type="match status" value="1"/>
</dbReference>
<organism evidence="1">
    <name type="scientific">Picea sitchensis</name>
    <name type="common">Sitka spruce</name>
    <name type="synonym">Pinus sitchensis</name>
    <dbReference type="NCBI Taxonomy" id="3332"/>
    <lineage>
        <taxon>Eukaryota</taxon>
        <taxon>Viridiplantae</taxon>
        <taxon>Streptophyta</taxon>
        <taxon>Embryophyta</taxon>
        <taxon>Tracheophyta</taxon>
        <taxon>Spermatophyta</taxon>
        <taxon>Pinopsida</taxon>
        <taxon>Pinidae</taxon>
        <taxon>Conifers I</taxon>
        <taxon>Pinales</taxon>
        <taxon>Pinaceae</taxon>
        <taxon>Picea</taxon>
    </lineage>
</organism>
<dbReference type="GO" id="GO:0003779">
    <property type="term" value="F:actin binding"/>
    <property type="evidence" value="ECO:0007669"/>
    <property type="project" value="InterPro"/>
</dbReference>
<accession>D5A8L2</accession>
<dbReference type="PANTHER" id="PTHR36780">
    <property type="entry name" value="OS05G0241400 PROTEIN"/>
    <property type="match status" value="1"/>
</dbReference>
<reference evidence="1" key="1">
    <citation type="submission" date="2010-04" db="EMBL/GenBank/DDBJ databases">
        <authorList>
            <person name="Reid K.E."/>
            <person name="Liao N."/>
            <person name="Chan S."/>
            <person name="Docking R."/>
            <person name="Taylor G."/>
            <person name="Moore R."/>
            <person name="Mayo M."/>
            <person name="Munro S."/>
            <person name="King J."/>
            <person name="Yanchuk A."/>
            <person name="Holt R."/>
            <person name="Jones S."/>
            <person name="Marra M."/>
            <person name="Ritland C.E."/>
            <person name="Ritland K."/>
            <person name="Bohlmann J."/>
        </authorList>
    </citation>
    <scope>NUCLEOTIDE SEQUENCE</scope>
    <source>
        <tissue evidence="1">Buds collected with no treatment. Collection October 2007</tissue>
    </source>
</reference>
<dbReference type="AlphaFoldDB" id="D5A8L2"/>
<dbReference type="EMBL" id="BT122507">
    <property type="protein sequence ID" value="ADE75881.1"/>
    <property type="molecule type" value="mRNA"/>
</dbReference>
<evidence type="ECO:0000313" key="1">
    <source>
        <dbReference type="EMBL" id="ADE75881.1"/>
    </source>
</evidence>
<dbReference type="Gene3D" id="3.30.450.30">
    <property type="entry name" value="Dynein light chain 2a, cytoplasmic"/>
    <property type="match status" value="1"/>
</dbReference>
<dbReference type="InterPro" id="IPR048278">
    <property type="entry name" value="PFN"/>
</dbReference>
<protein>
    <recommendedName>
        <fullName evidence="2">Profilin</fullName>
    </recommendedName>
</protein>
<name>D5A8L2_PICSI</name>